<protein>
    <submittedName>
        <fullName evidence="2">Uncharacterized protein</fullName>
    </submittedName>
</protein>
<gene>
    <name evidence="2" type="ORF">QTG54_005040</name>
</gene>
<feature type="region of interest" description="Disordered" evidence="1">
    <location>
        <begin position="186"/>
        <end position="395"/>
    </location>
</feature>
<keyword evidence="3" id="KW-1185">Reference proteome</keyword>
<name>A0AAD9DER1_9STRA</name>
<feature type="region of interest" description="Disordered" evidence="1">
    <location>
        <begin position="27"/>
        <end position="93"/>
    </location>
</feature>
<feature type="compositionally biased region" description="Polar residues" evidence="1">
    <location>
        <begin position="47"/>
        <end position="58"/>
    </location>
</feature>
<dbReference type="Proteomes" id="UP001224775">
    <property type="component" value="Unassembled WGS sequence"/>
</dbReference>
<proteinExistence type="predicted"/>
<comment type="caution">
    <text evidence="2">The sequence shown here is derived from an EMBL/GenBank/DDBJ whole genome shotgun (WGS) entry which is preliminary data.</text>
</comment>
<feature type="compositionally biased region" description="Basic and acidic residues" evidence="1">
    <location>
        <begin position="134"/>
        <end position="143"/>
    </location>
</feature>
<reference evidence="2" key="1">
    <citation type="submission" date="2023-06" db="EMBL/GenBank/DDBJ databases">
        <title>Survivors Of The Sea: Transcriptome response of Skeletonema marinoi to long-term dormancy.</title>
        <authorList>
            <person name="Pinder M.I.M."/>
            <person name="Kourtchenko O."/>
            <person name="Robertson E.K."/>
            <person name="Larsson T."/>
            <person name="Maumus F."/>
            <person name="Osuna-Cruz C.M."/>
            <person name="Vancaester E."/>
            <person name="Stenow R."/>
            <person name="Vandepoele K."/>
            <person name="Ploug H."/>
            <person name="Bruchert V."/>
            <person name="Godhe A."/>
            <person name="Topel M."/>
        </authorList>
    </citation>
    <scope>NUCLEOTIDE SEQUENCE</scope>
    <source>
        <strain evidence="2">R05AC</strain>
    </source>
</reference>
<feature type="region of interest" description="Disordered" evidence="1">
    <location>
        <begin position="112"/>
        <end position="143"/>
    </location>
</feature>
<accession>A0AAD9DER1</accession>
<feature type="compositionally biased region" description="Acidic residues" evidence="1">
    <location>
        <begin position="381"/>
        <end position="392"/>
    </location>
</feature>
<organism evidence="2 3">
    <name type="scientific">Skeletonema marinoi</name>
    <dbReference type="NCBI Taxonomy" id="267567"/>
    <lineage>
        <taxon>Eukaryota</taxon>
        <taxon>Sar</taxon>
        <taxon>Stramenopiles</taxon>
        <taxon>Ochrophyta</taxon>
        <taxon>Bacillariophyta</taxon>
        <taxon>Coscinodiscophyceae</taxon>
        <taxon>Thalassiosirophycidae</taxon>
        <taxon>Thalassiosirales</taxon>
        <taxon>Skeletonemataceae</taxon>
        <taxon>Skeletonema</taxon>
        <taxon>Skeletonema marinoi-dohrnii complex</taxon>
    </lineage>
</organism>
<feature type="compositionally biased region" description="Polar residues" evidence="1">
    <location>
        <begin position="259"/>
        <end position="268"/>
    </location>
</feature>
<dbReference type="EMBL" id="JATAAI010000007">
    <property type="protein sequence ID" value="KAK1744507.1"/>
    <property type="molecule type" value="Genomic_DNA"/>
</dbReference>
<evidence type="ECO:0000313" key="3">
    <source>
        <dbReference type="Proteomes" id="UP001224775"/>
    </source>
</evidence>
<feature type="compositionally biased region" description="Low complexity" evidence="1">
    <location>
        <begin position="210"/>
        <end position="222"/>
    </location>
</feature>
<dbReference type="AlphaFoldDB" id="A0AAD9DER1"/>
<evidence type="ECO:0000313" key="2">
    <source>
        <dbReference type="EMBL" id="KAK1744507.1"/>
    </source>
</evidence>
<feature type="compositionally biased region" description="Polar residues" evidence="1">
    <location>
        <begin position="350"/>
        <end position="361"/>
    </location>
</feature>
<evidence type="ECO:0000256" key="1">
    <source>
        <dbReference type="SAM" id="MobiDB-lite"/>
    </source>
</evidence>
<sequence>MTQEDVIFETLSSTNQRLMREMEEFLSSVDKSDVLPAPVQSPAAGPQPQSTPSSVNPRQQRHDCDGVTFERSTEDCDNKTGINEAQSSEDYDDFDMKLQNIDNTIDKALHNLQTQSKSEGGRKPAEYEYYNDPKYQRQTRDHSLDDDSLVAMAKRLDDASIISDPSVICGTREKFPLIANQRYNRKSAKLLPEKTTSGNRGERLAHSRRNSNTSSVSSSSSNLPRDEGVHSNNSARYKTEEDVLKSTPAVEKETAARTFDNNKSQPSIPRSYFKDDDNRTYKNSSVNHIRKENYIQPMPSSEYRKKSSGAKGSANIHNEQVDLKSRRKRDSPPVDSRYAQTIPPRASYSDFRSGSTTINSSHDSDTDDGEGSDHTEFFYESTDEGSECDDEYDPRAVGSSVADAVKDLNNQRGLKRVMNLFGKKNKGEEDMWSVSTQR</sequence>
<feature type="compositionally biased region" description="Basic and acidic residues" evidence="1">
    <location>
        <begin position="237"/>
        <end position="255"/>
    </location>
</feature>